<keyword evidence="4" id="KW-0812">Transmembrane</keyword>
<accession>A0A0S1SJM0</accession>
<protein>
    <submittedName>
        <fullName evidence="5">Uncharacterized protein</fullName>
    </submittedName>
</protein>
<dbReference type="EMBL" id="CP013065">
    <property type="protein sequence ID" value="ALM12917.1"/>
    <property type="molecule type" value="Genomic_DNA"/>
</dbReference>
<dbReference type="PATRIC" id="fig|1735161.3.peg.217"/>
<dbReference type="AlphaFoldDB" id="A0A0S1SS02"/>
<dbReference type="SUPFAM" id="SSF53335">
    <property type="entry name" value="S-adenosyl-L-methionine-dependent methyltransferases"/>
    <property type="match status" value="1"/>
</dbReference>
<keyword evidence="4" id="KW-0472">Membrane</keyword>
<dbReference type="Gene3D" id="3.40.50.150">
    <property type="entry name" value="Vaccinia Virus protein VP39"/>
    <property type="match status" value="1"/>
</dbReference>
<feature type="transmembrane region" description="Helical" evidence="4">
    <location>
        <begin position="47"/>
        <end position="73"/>
    </location>
</feature>
<accession>A0A0S1SAP2</accession>
<evidence type="ECO:0000313" key="5">
    <source>
        <dbReference type="EMBL" id="ALM12917.1"/>
    </source>
</evidence>
<dbReference type="Proteomes" id="UP000069135">
    <property type="component" value="Chromosome"/>
</dbReference>
<reference evidence="6" key="1">
    <citation type="submission" date="2015-10" db="EMBL/GenBank/DDBJ databases">
        <title>Analysis of five complete genome sequences for members of the class Peribacteria in the recently recognized Peregrinibacteria bacterial phylum.</title>
        <authorList>
            <person name="Anantharaman K."/>
            <person name="Brown C.T."/>
            <person name="Burstein D."/>
            <person name="Castelle C.J."/>
            <person name="Probst A.J."/>
            <person name="Thomas B.C."/>
            <person name="Williams K.H."/>
            <person name="Banfield J.F."/>
        </authorList>
    </citation>
    <scope>NUCLEOTIDE SEQUENCE [LARGE SCALE GENOMIC DNA]</scope>
</reference>
<evidence type="ECO:0000256" key="1">
    <source>
        <dbReference type="ARBA" id="ARBA00022603"/>
    </source>
</evidence>
<dbReference type="STRING" id="1735162.PeribacterB2_0218"/>
<dbReference type="InterPro" id="IPR029063">
    <property type="entry name" value="SAM-dependent_MTases_sf"/>
</dbReference>
<dbReference type="KEGG" id="prf:PeribacterA2_0218"/>
<keyword evidence="1" id="KW-0489">Methyltransferase</keyword>
<accession>A0A0S1SS02</accession>
<dbReference type="InterPro" id="IPR026170">
    <property type="entry name" value="FAM173A/B"/>
</dbReference>
<reference evidence="5 6" key="2">
    <citation type="journal article" date="2016" name="PeerJ">
        <title>Analysis of five complete genome sequences for members of the class Peribacteria in the recently recognized Peregrinibacteria bacterial phylum.</title>
        <authorList>
            <person name="Anantharaman K."/>
            <person name="Brown C.T."/>
            <person name="Burstein D."/>
            <person name="Castelle C.J."/>
            <person name="Probst A.J."/>
            <person name="Thomas B.C."/>
            <person name="Williams K.H."/>
            <person name="Banfield J.F."/>
        </authorList>
    </citation>
    <scope>NUCLEOTIDE SEQUENCE [LARGE SCALE GENOMIC DNA]</scope>
    <source>
        <strain evidence="5">RIFOXYD1_FULL_PER-ii_59_16</strain>
    </source>
</reference>
<evidence type="ECO:0000256" key="3">
    <source>
        <dbReference type="ARBA" id="ARBA00022691"/>
    </source>
</evidence>
<dbReference type="GO" id="GO:0032259">
    <property type="term" value="P:methylation"/>
    <property type="evidence" value="ECO:0007669"/>
    <property type="project" value="UniProtKB-KW"/>
</dbReference>
<evidence type="ECO:0000313" key="6">
    <source>
        <dbReference type="Proteomes" id="UP000069135"/>
    </source>
</evidence>
<keyword evidence="4" id="KW-1133">Transmembrane helix</keyword>
<sequence length="223" mass="24841">MEEVRGSSPLSSTIRLVRPLCGRDFAHGKPCVSVGVSALGAYSGGILFAYLLLGLTFVLILGVIVTAVGNLLVWVPFVPVPYGVAEEMVRFAHLKGTETVYDLGAGDGRILIAAKRLHGGLRATGWEFVPTVWLLGKLRIWWSGQKIAFRLGDSRRQSVRDADCIFLYLFPTVMPSLERKFDQELRPGTTVVSCAFPFPHHPPIAHTSVHWMGREHKLWLYEW</sequence>
<keyword evidence="3" id="KW-0949">S-adenosyl-L-methionine</keyword>
<keyword evidence="2" id="KW-0808">Transferase</keyword>
<evidence type="ECO:0000256" key="4">
    <source>
        <dbReference type="SAM" id="Phobius"/>
    </source>
</evidence>
<name>A0A0S1SS02_9BACT</name>
<accession>A0A0S1SNL7</accession>
<dbReference type="GO" id="GO:0016279">
    <property type="term" value="F:protein-lysine N-methyltransferase activity"/>
    <property type="evidence" value="ECO:0007669"/>
    <property type="project" value="InterPro"/>
</dbReference>
<gene>
    <name evidence="5" type="ORF">PeribacterD1_0218</name>
</gene>
<organism evidence="5 6">
    <name type="scientific">Candidatus Peribacter riflensis</name>
    <dbReference type="NCBI Taxonomy" id="1735162"/>
    <lineage>
        <taxon>Bacteria</taxon>
        <taxon>Candidatus Peregrinibacteriota</taxon>
        <taxon>Candidatus Peribacteria</taxon>
        <taxon>Candidatus Peribacterales</taxon>
        <taxon>Candidatus Peribacteraceae</taxon>
        <taxon>Candidatus Peribacter</taxon>
    </lineage>
</organism>
<proteinExistence type="predicted"/>
<accession>A0A0S1SMS0</accession>
<dbReference type="PANTHER" id="PTHR13610:SF9">
    <property type="entry name" value="FI06469P"/>
    <property type="match status" value="1"/>
</dbReference>
<dbReference type="PANTHER" id="PTHR13610">
    <property type="entry name" value="METHYLTRANSFERASE DOMAIN-CONTAINING PROTEIN"/>
    <property type="match status" value="1"/>
</dbReference>
<evidence type="ECO:0000256" key="2">
    <source>
        <dbReference type="ARBA" id="ARBA00022679"/>
    </source>
</evidence>